<evidence type="ECO:0000313" key="5">
    <source>
        <dbReference type="Proteomes" id="UP000332933"/>
    </source>
</evidence>
<reference evidence="3" key="2">
    <citation type="submission" date="2019-06" db="EMBL/GenBank/DDBJ databases">
        <title>Genomics analysis of Aphanomyces spp. identifies a new class of oomycete effector associated with host adaptation.</title>
        <authorList>
            <person name="Gaulin E."/>
        </authorList>
    </citation>
    <scope>NUCLEOTIDE SEQUENCE</scope>
    <source>
        <strain evidence="3">CBS 578.67</strain>
    </source>
</reference>
<feature type="transmembrane region" description="Helical" evidence="2">
    <location>
        <begin position="462"/>
        <end position="484"/>
    </location>
</feature>
<proteinExistence type="predicted"/>
<evidence type="ECO:0000256" key="1">
    <source>
        <dbReference type="SAM" id="MobiDB-lite"/>
    </source>
</evidence>
<reference evidence="4 5" key="1">
    <citation type="submission" date="2019-03" db="EMBL/GenBank/DDBJ databases">
        <authorList>
            <person name="Gaulin E."/>
            <person name="Dumas B."/>
        </authorList>
    </citation>
    <scope>NUCLEOTIDE SEQUENCE [LARGE SCALE GENOMIC DNA]</scope>
    <source>
        <strain evidence="4">CBS 568.67</strain>
    </source>
</reference>
<dbReference type="OrthoDB" id="64275at2759"/>
<keyword evidence="2" id="KW-0472">Membrane</keyword>
<evidence type="ECO:0000256" key="2">
    <source>
        <dbReference type="SAM" id="Phobius"/>
    </source>
</evidence>
<sequence length="674" mass="75165">MLRKFRAIHGAKTVQFFLGIFCLLLLCIDILANNWELIDYVGNARRFMTPLLDAETVDDIDANFVFPTNMSPNNISRVGRFMVDSTLTAVKMRDSSTYFLSMGNFLIQDATNDICGTLAKVYPVNATTTIGSVVRLGVVIDGITYIRGDTLSRVFGSTSTPATTAGSNDSTLTAMGYIPGRVNADMRLTPPLVLANASGVTMLPMYRFAARAFCTGCTPIVELGLDTCAIAYSFNDTTKHLTIHSSQATYGQTHALGMIFQREWLTMFSLYVRFACVVLVVGMHAVSQRTVQWPDTNTITWRMWLVNLVSPAQYLQPCHAFDLSDICFNSDVYVVLYVIAVLADENIAMLYSRVLNTWHEHSGADIWIALRLMAMNARWLWLNCFILKGLKWGIHFVSRTQYTGDNKIVGWCTFSSVSYIYLGMILLFFRNDFIEYGNADNVMLTSTTQNIDAIGVELFSSWYVRAVPSFMCAIFVNLVVLLALDHILHWRWWAALAKNSLGRQLAFNSTSILADVVGVWGDQLNYKGTVLTTKARALCTFRWFLATHLIRFGLAEHPNVARDMVACRVATNKVAVAPSKRKSSHESSSGQRVPRIENTSTKDTSAPRRSTLTDAMVTDPETQRANIPASASVDMLVFLQDRQGHLHLVDSDKRAIHGVNMEVKILHNATVTLG</sequence>
<keyword evidence="2" id="KW-0812">Transmembrane</keyword>
<keyword evidence="5" id="KW-1185">Reference proteome</keyword>
<organism evidence="4 5">
    <name type="scientific">Aphanomyces stellatus</name>
    <dbReference type="NCBI Taxonomy" id="120398"/>
    <lineage>
        <taxon>Eukaryota</taxon>
        <taxon>Sar</taxon>
        <taxon>Stramenopiles</taxon>
        <taxon>Oomycota</taxon>
        <taxon>Saprolegniomycetes</taxon>
        <taxon>Saprolegniales</taxon>
        <taxon>Verrucalvaceae</taxon>
        <taxon>Aphanomyces</taxon>
    </lineage>
</organism>
<feature type="transmembrane region" description="Helical" evidence="2">
    <location>
        <begin position="408"/>
        <end position="429"/>
    </location>
</feature>
<dbReference type="Proteomes" id="UP000332933">
    <property type="component" value="Unassembled WGS sequence"/>
</dbReference>
<dbReference type="EMBL" id="CAADRA010001474">
    <property type="protein sequence ID" value="VFT82061.1"/>
    <property type="molecule type" value="Genomic_DNA"/>
</dbReference>
<dbReference type="EMBL" id="VJMH01001473">
    <property type="protein sequence ID" value="KAF0711951.1"/>
    <property type="molecule type" value="Genomic_DNA"/>
</dbReference>
<name>A0A485KH52_9STRA</name>
<accession>A0A485KH52</accession>
<gene>
    <name evidence="4" type="primary">Aste57867_4973</name>
    <name evidence="3" type="ORF">As57867_004960</name>
    <name evidence="4" type="ORF">ASTE57867_4973</name>
</gene>
<evidence type="ECO:0000313" key="3">
    <source>
        <dbReference type="EMBL" id="KAF0711951.1"/>
    </source>
</evidence>
<keyword evidence="2" id="KW-1133">Transmembrane helix</keyword>
<evidence type="ECO:0000313" key="4">
    <source>
        <dbReference type="EMBL" id="VFT82061.1"/>
    </source>
</evidence>
<protein>
    <submittedName>
        <fullName evidence="4">Aste57867_4973 protein</fullName>
    </submittedName>
</protein>
<feature type="transmembrane region" description="Helical" evidence="2">
    <location>
        <begin position="264"/>
        <end position="286"/>
    </location>
</feature>
<feature type="region of interest" description="Disordered" evidence="1">
    <location>
        <begin position="577"/>
        <end position="620"/>
    </location>
</feature>
<feature type="compositionally biased region" description="Polar residues" evidence="1">
    <location>
        <begin position="597"/>
        <end position="613"/>
    </location>
</feature>
<dbReference type="AlphaFoldDB" id="A0A485KH52"/>